<keyword evidence="4" id="KW-1185">Reference proteome</keyword>
<dbReference type="Pfam" id="PF20349">
    <property type="entry name" value="DUF6644"/>
    <property type="match status" value="1"/>
</dbReference>
<evidence type="ECO:0000259" key="2">
    <source>
        <dbReference type="Pfam" id="PF20349"/>
    </source>
</evidence>
<proteinExistence type="predicted"/>
<feature type="transmembrane region" description="Helical" evidence="1">
    <location>
        <begin position="97"/>
        <end position="117"/>
    </location>
</feature>
<dbReference type="AlphaFoldDB" id="A0A2P7QSS0"/>
<reference evidence="3 4" key="1">
    <citation type="submission" date="2018-03" db="EMBL/GenBank/DDBJ databases">
        <title>The draft genome of Sphingosinicella sp. GL-C-18.</title>
        <authorList>
            <person name="Liu L."/>
            <person name="Li L."/>
            <person name="Liang L."/>
            <person name="Zhang X."/>
            <person name="Wang T."/>
        </authorList>
    </citation>
    <scope>NUCLEOTIDE SEQUENCE [LARGE SCALE GENOMIC DNA]</scope>
    <source>
        <strain evidence="3 4">GL-C-18</strain>
    </source>
</reference>
<dbReference type="OrthoDB" id="7450496at2"/>
<organism evidence="3 4">
    <name type="scientific">Allosphingosinicella deserti</name>
    <dbReference type="NCBI Taxonomy" id="2116704"/>
    <lineage>
        <taxon>Bacteria</taxon>
        <taxon>Pseudomonadati</taxon>
        <taxon>Pseudomonadota</taxon>
        <taxon>Alphaproteobacteria</taxon>
        <taxon>Sphingomonadales</taxon>
        <taxon>Sphingomonadaceae</taxon>
        <taxon>Allosphingosinicella</taxon>
    </lineage>
</organism>
<evidence type="ECO:0000313" key="4">
    <source>
        <dbReference type="Proteomes" id="UP000241167"/>
    </source>
</evidence>
<feature type="transmembrane region" description="Helical" evidence="1">
    <location>
        <begin position="129"/>
        <end position="153"/>
    </location>
</feature>
<dbReference type="Proteomes" id="UP000241167">
    <property type="component" value="Unassembled WGS sequence"/>
</dbReference>
<evidence type="ECO:0000256" key="1">
    <source>
        <dbReference type="SAM" id="Phobius"/>
    </source>
</evidence>
<feature type="domain" description="DUF6644" evidence="2">
    <location>
        <begin position="26"/>
        <end position="154"/>
    </location>
</feature>
<keyword evidence="1" id="KW-1133">Transmembrane helix</keyword>
<feature type="transmembrane region" description="Helical" evidence="1">
    <location>
        <begin position="29"/>
        <end position="49"/>
    </location>
</feature>
<keyword evidence="1" id="KW-0472">Membrane</keyword>
<sequence>MLAIADALNDWGVGGWARSSPSAYPFANVVHLLGLVMLIGSIGVVDLRIAGLWRAIPLGPLARALIPVAAAGLVILAGSGLILFAADGRALAVSDTFQLKLLLIGAGLANVLLFRLLRRGRDPAADPTLAVRLAASLSLLIWLGVGTAGRMIAYA</sequence>
<feature type="transmembrane region" description="Helical" evidence="1">
    <location>
        <begin position="61"/>
        <end position="85"/>
    </location>
</feature>
<dbReference type="EMBL" id="PXYI01000003">
    <property type="protein sequence ID" value="PSJ41003.1"/>
    <property type="molecule type" value="Genomic_DNA"/>
</dbReference>
<gene>
    <name evidence="3" type="ORF">C7I55_09990</name>
</gene>
<protein>
    <recommendedName>
        <fullName evidence="2">DUF6644 domain-containing protein</fullName>
    </recommendedName>
</protein>
<keyword evidence="1" id="KW-0812">Transmembrane</keyword>
<name>A0A2P7QSS0_9SPHN</name>
<evidence type="ECO:0000313" key="3">
    <source>
        <dbReference type="EMBL" id="PSJ41003.1"/>
    </source>
</evidence>
<accession>A0A2P7QSS0</accession>
<dbReference type="InterPro" id="IPR046586">
    <property type="entry name" value="DUF6644"/>
</dbReference>
<comment type="caution">
    <text evidence="3">The sequence shown here is derived from an EMBL/GenBank/DDBJ whole genome shotgun (WGS) entry which is preliminary data.</text>
</comment>